<evidence type="ECO:0000256" key="2">
    <source>
        <dbReference type="ARBA" id="ARBA00006434"/>
    </source>
</evidence>
<dbReference type="InterPro" id="IPR038377">
    <property type="entry name" value="Na/Glc_symporter_sf"/>
</dbReference>
<keyword evidence="6 8" id="KW-0472">Membrane</keyword>
<dbReference type="PANTHER" id="PTHR48086">
    <property type="entry name" value="SODIUM/PROLINE SYMPORTER-RELATED"/>
    <property type="match status" value="1"/>
</dbReference>
<name>A0AA37BQ65_9ARCH</name>
<proteinExistence type="inferred from homology"/>
<dbReference type="GO" id="GO:0022857">
    <property type="term" value="F:transmembrane transporter activity"/>
    <property type="evidence" value="ECO:0007669"/>
    <property type="project" value="InterPro"/>
</dbReference>
<evidence type="ECO:0000256" key="3">
    <source>
        <dbReference type="ARBA" id="ARBA00022448"/>
    </source>
</evidence>
<dbReference type="EMBL" id="BMNY01000001">
    <property type="protein sequence ID" value="GGM69046.1"/>
    <property type="molecule type" value="Genomic_DNA"/>
</dbReference>
<feature type="transmembrane region" description="Helical" evidence="8">
    <location>
        <begin position="365"/>
        <end position="386"/>
    </location>
</feature>
<dbReference type="CDD" id="cd10322">
    <property type="entry name" value="SLC5sbd"/>
    <property type="match status" value="1"/>
</dbReference>
<dbReference type="PANTHER" id="PTHR48086:SF8">
    <property type="entry name" value="MONOCARBOXYLIC ACID PERMEASE"/>
    <property type="match status" value="1"/>
</dbReference>
<reference evidence="9" key="1">
    <citation type="journal article" date="2014" name="Int. J. Syst. Evol. Microbiol.">
        <title>Complete genome sequence of Corynebacterium casei LMG S-19264T (=DSM 44701T), isolated from a smear-ripened cheese.</title>
        <authorList>
            <consortium name="US DOE Joint Genome Institute (JGI-PGF)"/>
            <person name="Walter F."/>
            <person name="Albersmeier A."/>
            <person name="Kalinowski J."/>
            <person name="Ruckert C."/>
        </authorList>
    </citation>
    <scope>NUCLEOTIDE SEQUENCE</scope>
    <source>
        <strain evidence="9">JCM 13583</strain>
    </source>
</reference>
<evidence type="ECO:0000256" key="4">
    <source>
        <dbReference type="ARBA" id="ARBA00022692"/>
    </source>
</evidence>
<feature type="transmembrane region" description="Helical" evidence="8">
    <location>
        <begin position="190"/>
        <end position="213"/>
    </location>
</feature>
<keyword evidence="3" id="KW-0813">Transport</keyword>
<feature type="transmembrane region" description="Helical" evidence="8">
    <location>
        <begin position="233"/>
        <end position="250"/>
    </location>
</feature>
<feature type="transmembrane region" description="Helical" evidence="8">
    <location>
        <begin position="48"/>
        <end position="71"/>
    </location>
</feature>
<feature type="transmembrane region" description="Helical" evidence="8">
    <location>
        <begin position="454"/>
        <end position="477"/>
    </location>
</feature>
<dbReference type="RefSeq" id="WP_188679858.1">
    <property type="nucleotide sequence ID" value="NZ_BMNY01000001.1"/>
</dbReference>
<evidence type="ECO:0000256" key="5">
    <source>
        <dbReference type="ARBA" id="ARBA00022989"/>
    </source>
</evidence>
<feature type="transmembrane region" description="Helical" evidence="8">
    <location>
        <begin position="123"/>
        <end position="142"/>
    </location>
</feature>
<keyword evidence="10" id="KW-1185">Reference proteome</keyword>
<keyword evidence="5 8" id="KW-1133">Transmembrane helix</keyword>
<dbReference type="InterPro" id="IPR050277">
    <property type="entry name" value="Sodium:Solute_Symporter"/>
</dbReference>
<comment type="similarity">
    <text evidence="2 7">Belongs to the sodium:solute symporter (SSF) (TC 2.A.21) family.</text>
</comment>
<protein>
    <submittedName>
        <fullName evidence="9">Sodium:solute symporter</fullName>
    </submittedName>
</protein>
<evidence type="ECO:0000313" key="10">
    <source>
        <dbReference type="Proteomes" id="UP000632195"/>
    </source>
</evidence>
<feature type="transmembrane region" description="Helical" evidence="8">
    <location>
        <begin position="425"/>
        <end position="448"/>
    </location>
</feature>
<feature type="transmembrane region" description="Helical" evidence="8">
    <location>
        <begin position="6"/>
        <end position="27"/>
    </location>
</feature>
<dbReference type="GO" id="GO:0005886">
    <property type="term" value="C:plasma membrane"/>
    <property type="evidence" value="ECO:0007669"/>
    <property type="project" value="TreeGrafter"/>
</dbReference>
<feature type="transmembrane region" description="Helical" evidence="8">
    <location>
        <begin position="271"/>
        <end position="291"/>
    </location>
</feature>
<comment type="subcellular location">
    <subcellularLocation>
        <location evidence="1">Membrane</location>
        <topology evidence="1">Multi-pass membrane protein</topology>
    </subcellularLocation>
</comment>
<dbReference type="Proteomes" id="UP000632195">
    <property type="component" value="Unassembled WGS sequence"/>
</dbReference>
<reference evidence="9" key="2">
    <citation type="submission" date="2022-09" db="EMBL/GenBank/DDBJ databases">
        <authorList>
            <person name="Sun Q."/>
            <person name="Ohkuma M."/>
        </authorList>
    </citation>
    <scope>NUCLEOTIDE SEQUENCE</scope>
    <source>
        <strain evidence="9">JCM 13583</strain>
    </source>
</reference>
<evidence type="ECO:0000256" key="6">
    <source>
        <dbReference type="ARBA" id="ARBA00023136"/>
    </source>
</evidence>
<dbReference type="PROSITE" id="PS50283">
    <property type="entry name" value="NA_SOLUT_SYMP_3"/>
    <property type="match status" value="1"/>
</dbReference>
<dbReference type="AlphaFoldDB" id="A0AA37BQ65"/>
<sequence>MITILDQAIFFVIVVLVLIAGYLAYLWRRAPMNSMDEWGLGGRRFGTVVVWFLLGGDLYTAYTLVAVPGLTASSGTLGMFAITYGIMIYPIVYGTMPRLWTISKKRGYITAADFVKDRFNSRLLALLIALTGVVAELPYIALQIVGIKYVLSALSIPVTAALIIAFILVAGFTFISGLRGPALTAIIKDAIVWASVLVVVIYVPITLGGFHAMFSKAASISLATVKLSPSLELGYVTLALGSALALFLYPHGVAGTLGSKDVKTIKRNASLLPLYNVLLLLVAILGIAAVVERGSLYPKSISSLAFPDLVLKVFPPAFTSFVFAAVVVGSIVPASIMALASANLLTRNLYLEYINKGAPQQRQAFLSRILVFVVIVAALAFSLVPAASGDIIYLQTMGGAFILQTLPAVYMALFTDKLNKYAVGLGWAAGMVLTVVMLFQVHLVTSLYGPLGDIYIGIFALVVNLGVVGLGQAIAFAMGQAKPQGNIDNRELVPQE</sequence>
<evidence type="ECO:0000256" key="7">
    <source>
        <dbReference type="RuleBase" id="RU362091"/>
    </source>
</evidence>
<feature type="transmembrane region" description="Helical" evidence="8">
    <location>
        <begin position="392"/>
        <end position="413"/>
    </location>
</feature>
<feature type="transmembrane region" description="Helical" evidence="8">
    <location>
        <begin position="77"/>
        <end position="96"/>
    </location>
</feature>
<organism evidence="9 10">
    <name type="scientific">Thermogymnomonas acidicola</name>
    <dbReference type="NCBI Taxonomy" id="399579"/>
    <lineage>
        <taxon>Archaea</taxon>
        <taxon>Methanobacteriati</taxon>
        <taxon>Thermoplasmatota</taxon>
        <taxon>Thermoplasmata</taxon>
        <taxon>Thermoplasmatales</taxon>
        <taxon>Thermogymnomonas</taxon>
    </lineage>
</organism>
<dbReference type="Pfam" id="PF00474">
    <property type="entry name" value="SSF"/>
    <property type="match status" value="1"/>
</dbReference>
<comment type="caution">
    <text evidence="9">The sequence shown here is derived from an EMBL/GenBank/DDBJ whole genome shotgun (WGS) entry which is preliminary data.</text>
</comment>
<feature type="transmembrane region" description="Helical" evidence="8">
    <location>
        <begin position="154"/>
        <end position="178"/>
    </location>
</feature>
<dbReference type="InterPro" id="IPR001734">
    <property type="entry name" value="Na/solute_symporter"/>
</dbReference>
<accession>A0AA37BQ65</accession>
<keyword evidence="4 8" id="KW-0812">Transmembrane</keyword>
<evidence type="ECO:0000256" key="1">
    <source>
        <dbReference type="ARBA" id="ARBA00004141"/>
    </source>
</evidence>
<evidence type="ECO:0000313" key="9">
    <source>
        <dbReference type="EMBL" id="GGM69046.1"/>
    </source>
</evidence>
<dbReference type="Gene3D" id="1.20.1730.10">
    <property type="entry name" value="Sodium/glucose cotransporter"/>
    <property type="match status" value="1"/>
</dbReference>
<feature type="transmembrane region" description="Helical" evidence="8">
    <location>
        <begin position="321"/>
        <end position="345"/>
    </location>
</feature>
<gene>
    <name evidence="9" type="ORF">GCM10007108_03990</name>
</gene>
<evidence type="ECO:0000256" key="8">
    <source>
        <dbReference type="SAM" id="Phobius"/>
    </source>
</evidence>